<feature type="domain" description="Outer membrane protein beta-barrel" evidence="3">
    <location>
        <begin position="8"/>
        <end position="206"/>
    </location>
</feature>
<dbReference type="SUPFAM" id="SSF56925">
    <property type="entry name" value="OMPA-like"/>
    <property type="match status" value="1"/>
</dbReference>
<dbReference type="InterPro" id="IPR011250">
    <property type="entry name" value="OMP/PagP_B-barrel"/>
</dbReference>
<dbReference type="Gene3D" id="2.40.160.20">
    <property type="match status" value="1"/>
</dbReference>
<keyword evidence="5" id="KW-1185">Reference proteome</keyword>
<comment type="caution">
    <text evidence="4">The sequence shown here is derived from an EMBL/GenBank/DDBJ whole genome shotgun (WGS) entry which is preliminary data.</text>
</comment>
<dbReference type="Proteomes" id="UP000619041">
    <property type="component" value="Unassembled WGS sequence"/>
</dbReference>
<feature type="signal peptide" evidence="2">
    <location>
        <begin position="1"/>
        <end position="21"/>
    </location>
</feature>
<evidence type="ECO:0000256" key="2">
    <source>
        <dbReference type="SAM" id="SignalP"/>
    </source>
</evidence>
<dbReference type="EMBL" id="BMKL01000001">
    <property type="protein sequence ID" value="GGD89265.1"/>
    <property type="molecule type" value="Genomic_DNA"/>
</dbReference>
<organism evidence="4 5">
    <name type="scientific">Tsuneonella deserti</name>
    <dbReference type="NCBI Taxonomy" id="2035528"/>
    <lineage>
        <taxon>Bacteria</taxon>
        <taxon>Pseudomonadati</taxon>
        <taxon>Pseudomonadota</taxon>
        <taxon>Alphaproteobacteria</taxon>
        <taxon>Sphingomonadales</taxon>
        <taxon>Erythrobacteraceae</taxon>
        <taxon>Tsuneonella</taxon>
    </lineage>
</organism>
<dbReference type="RefSeq" id="WP_188643792.1">
    <property type="nucleotide sequence ID" value="NZ_BMKL01000001.1"/>
</dbReference>
<dbReference type="Pfam" id="PF13505">
    <property type="entry name" value="OMP_b-brl"/>
    <property type="match status" value="1"/>
</dbReference>
<accession>A0ABQ1S1B0</accession>
<evidence type="ECO:0000259" key="3">
    <source>
        <dbReference type="Pfam" id="PF13505"/>
    </source>
</evidence>
<protein>
    <recommendedName>
        <fullName evidence="3">Outer membrane protein beta-barrel domain-containing protein</fullName>
    </recommendedName>
</protein>
<keyword evidence="1 2" id="KW-0732">Signal</keyword>
<dbReference type="InterPro" id="IPR027385">
    <property type="entry name" value="Beta-barrel_OMP"/>
</dbReference>
<evidence type="ECO:0000256" key="1">
    <source>
        <dbReference type="ARBA" id="ARBA00022729"/>
    </source>
</evidence>
<gene>
    <name evidence="4" type="ORF">GCM10011515_06180</name>
</gene>
<sequence length="206" mass="22148">MQRLTFSLALALVGLAAPACASDADEYDFEGPRAAILTGFDATELPNDDGPEFMYALEAGFDWRAGPWVLGLAASIGGTDAGKTEYGVAAPGDSVTVHYGRDVYAGFRAGRVLGRRFLAFGRGGVALTEMRSAYKADSRSPEPAQVPDPRRVPKFARPGTLVGFWTGAGIEYQLGRKLYALGEYRYANFHDGIYRHQGAVGLGVRF</sequence>
<evidence type="ECO:0000313" key="5">
    <source>
        <dbReference type="Proteomes" id="UP000619041"/>
    </source>
</evidence>
<evidence type="ECO:0000313" key="4">
    <source>
        <dbReference type="EMBL" id="GGD89265.1"/>
    </source>
</evidence>
<feature type="chain" id="PRO_5046652777" description="Outer membrane protein beta-barrel domain-containing protein" evidence="2">
    <location>
        <begin position="22"/>
        <end position="206"/>
    </location>
</feature>
<proteinExistence type="predicted"/>
<name>A0ABQ1S1B0_9SPHN</name>
<reference evidence="5" key="1">
    <citation type="journal article" date="2019" name="Int. J. Syst. Evol. Microbiol.">
        <title>The Global Catalogue of Microorganisms (GCM) 10K type strain sequencing project: providing services to taxonomists for standard genome sequencing and annotation.</title>
        <authorList>
            <consortium name="The Broad Institute Genomics Platform"/>
            <consortium name="The Broad Institute Genome Sequencing Center for Infectious Disease"/>
            <person name="Wu L."/>
            <person name="Ma J."/>
        </authorList>
    </citation>
    <scope>NUCLEOTIDE SEQUENCE [LARGE SCALE GENOMIC DNA]</scope>
    <source>
        <strain evidence="5">CGMCC 1.15959</strain>
    </source>
</reference>